<evidence type="ECO:0000256" key="2">
    <source>
        <dbReference type="ARBA" id="ARBA00023125"/>
    </source>
</evidence>
<comment type="caution">
    <text evidence="5">The sequence shown here is derived from an EMBL/GenBank/DDBJ whole genome shotgun (WGS) entry which is preliminary data.</text>
</comment>
<keyword evidence="6" id="KW-1185">Reference proteome</keyword>
<dbReference type="PANTHER" id="PTHR30146">
    <property type="entry name" value="LACI-RELATED TRANSCRIPTIONAL REPRESSOR"/>
    <property type="match status" value="1"/>
</dbReference>
<accession>A0A6N8HXI8</accession>
<dbReference type="PANTHER" id="PTHR30146:SF109">
    <property type="entry name" value="HTH-TYPE TRANSCRIPTIONAL REGULATOR GALS"/>
    <property type="match status" value="1"/>
</dbReference>
<keyword evidence="3" id="KW-0804">Transcription</keyword>
<dbReference type="Pfam" id="PF00356">
    <property type="entry name" value="LacI"/>
    <property type="match status" value="1"/>
</dbReference>
<evidence type="ECO:0000256" key="3">
    <source>
        <dbReference type="ARBA" id="ARBA00023163"/>
    </source>
</evidence>
<proteinExistence type="predicted"/>
<reference evidence="5 6" key="1">
    <citation type="submission" date="2019-09" db="EMBL/GenBank/DDBJ databases">
        <title>Genome sequence of Clostridium sp. EA1.</title>
        <authorList>
            <person name="Poehlein A."/>
            <person name="Bengelsdorf F.R."/>
            <person name="Daniel R."/>
        </authorList>
    </citation>
    <scope>NUCLEOTIDE SEQUENCE [LARGE SCALE GENOMIC DNA]</scope>
    <source>
        <strain evidence="5 6">EA1</strain>
    </source>
</reference>
<dbReference type="EMBL" id="VWXL01000045">
    <property type="protein sequence ID" value="MVB10561.1"/>
    <property type="molecule type" value="Genomic_DNA"/>
</dbReference>
<dbReference type="Gene3D" id="1.10.260.40">
    <property type="entry name" value="lambda repressor-like DNA-binding domains"/>
    <property type="match status" value="1"/>
</dbReference>
<dbReference type="Gene3D" id="3.40.50.2300">
    <property type="match status" value="2"/>
</dbReference>
<dbReference type="PROSITE" id="PS00356">
    <property type="entry name" value="HTH_LACI_1"/>
    <property type="match status" value="1"/>
</dbReference>
<dbReference type="GO" id="GO:0000976">
    <property type="term" value="F:transcription cis-regulatory region binding"/>
    <property type="evidence" value="ECO:0007669"/>
    <property type="project" value="TreeGrafter"/>
</dbReference>
<dbReference type="InterPro" id="IPR028082">
    <property type="entry name" value="Peripla_BP_I"/>
</dbReference>
<evidence type="ECO:0000259" key="4">
    <source>
        <dbReference type="PROSITE" id="PS50932"/>
    </source>
</evidence>
<dbReference type="CDD" id="cd06267">
    <property type="entry name" value="PBP1_LacI_sugar_binding-like"/>
    <property type="match status" value="1"/>
</dbReference>
<evidence type="ECO:0000256" key="1">
    <source>
        <dbReference type="ARBA" id="ARBA00023015"/>
    </source>
</evidence>
<feature type="domain" description="HTH lacI-type" evidence="4">
    <location>
        <begin position="3"/>
        <end position="57"/>
    </location>
</feature>
<dbReference type="OrthoDB" id="308642at2"/>
<keyword evidence="2" id="KW-0238">DNA-binding</keyword>
<dbReference type="SMART" id="SM00354">
    <property type="entry name" value="HTH_LACI"/>
    <property type="match status" value="1"/>
</dbReference>
<evidence type="ECO:0000313" key="5">
    <source>
        <dbReference type="EMBL" id="MVB10561.1"/>
    </source>
</evidence>
<dbReference type="RefSeq" id="WP_066646394.1">
    <property type="nucleotide sequence ID" value="NZ_VWXL01000045.1"/>
</dbReference>
<gene>
    <name evidence="5" type="primary">rbsR_2</name>
    <name evidence="5" type="ORF">CAFE_12560</name>
</gene>
<keyword evidence="1" id="KW-0805">Transcription regulation</keyword>
<sequence>MPVSIHEVAQEAGVSVSTVSKVLNHSPLISEATTQKVRNIMEQLHYRPNLRAQNFARQKTHNVTFIARAEKNAAFNNPHLFEIMCGVENTLSGKGYSLTFINLTKEQDEGTVIESLIVQKNTDGIVLHVSAVSKKVSGVLASNNFPHIVIGRPDFESELCWIDTNNNLSGSIAVKHLFQVGYHHIAYIGGGKDDLISLHRLQGAQKAAEELGISISPEDVRQGAVTIENARAITEQLIREDQPEAIICANNTVALGTFHSIRDQALTIPDNIAVISFDDYPYSRIMEPALTVVNIDVYDMGTQAGIMLLRKMKQPSLQVQSYTTLPVLIVRNSTIKNTASEPMSTPI</sequence>
<dbReference type="PROSITE" id="PS50932">
    <property type="entry name" value="HTH_LACI_2"/>
    <property type="match status" value="1"/>
</dbReference>
<dbReference type="Proteomes" id="UP000469440">
    <property type="component" value="Unassembled WGS sequence"/>
</dbReference>
<dbReference type="InterPro" id="IPR000843">
    <property type="entry name" value="HTH_LacI"/>
</dbReference>
<name>A0A6N8HXI8_9FIRM</name>
<protein>
    <submittedName>
        <fullName evidence="5">Ribose operon repressor</fullName>
    </submittedName>
</protein>
<dbReference type="Pfam" id="PF13377">
    <property type="entry name" value="Peripla_BP_3"/>
    <property type="match status" value="1"/>
</dbReference>
<organism evidence="5 6">
    <name type="scientific">Caproicibacter fermentans</name>
    <dbReference type="NCBI Taxonomy" id="2576756"/>
    <lineage>
        <taxon>Bacteria</taxon>
        <taxon>Bacillati</taxon>
        <taxon>Bacillota</taxon>
        <taxon>Clostridia</taxon>
        <taxon>Eubacteriales</taxon>
        <taxon>Acutalibacteraceae</taxon>
        <taxon>Caproicibacter</taxon>
    </lineage>
</organism>
<dbReference type="GO" id="GO:0003700">
    <property type="term" value="F:DNA-binding transcription factor activity"/>
    <property type="evidence" value="ECO:0007669"/>
    <property type="project" value="TreeGrafter"/>
</dbReference>
<dbReference type="InterPro" id="IPR046335">
    <property type="entry name" value="LacI/GalR-like_sensor"/>
</dbReference>
<dbReference type="AlphaFoldDB" id="A0A6N8HXI8"/>
<dbReference type="SUPFAM" id="SSF47413">
    <property type="entry name" value="lambda repressor-like DNA-binding domains"/>
    <property type="match status" value="1"/>
</dbReference>
<evidence type="ECO:0000313" key="6">
    <source>
        <dbReference type="Proteomes" id="UP000469440"/>
    </source>
</evidence>
<dbReference type="SUPFAM" id="SSF53822">
    <property type="entry name" value="Periplasmic binding protein-like I"/>
    <property type="match status" value="1"/>
</dbReference>
<dbReference type="CDD" id="cd01392">
    <property type="entry name" value="HTH_LacI"/>
    <property type="match status" value="1"/>
</dbReference>
<dbReference type="InterPro" id="IPR010982">
    <property type="entry name" value="Lambda_DNA-bd_dom_sf"/>
</dbReference>